<dbReference type="CDD" id="cd01665">
    <property type="entry name" value="Cyt_c_Oxidase_III"/>
    <property type="match status" value="1"/>
</dbReference>
<dbReference type="Gene3D" id="1.20.120.80">
    <property type="entry name" value="Cytochrome c oxidase, subunit III, four-helix bundle"/>
    <property type="match status" value="1"/>
</dbReference>
<evidence type="ECO:0000256" key="8">
    <source>
        <dbReference type="RuleBase" id="RU003375"/>
    </source>
</evidence>
<evidence type="ECO:0000256" key="7">
    <source>
        <dbReference type="ARBA" id="ARBA00023136"/>
    </source>
</evidence>
<dbReference type="Pfam" id="PF00510">
    <property type="entry name" value="COX3"/>
    <property type="match status" value="1"/>
</dbReference>
<feature type="domain" description="Heme-copper oxidase subunit III family profile" evidence="10">
    <location>
        <begin position="6"/>
        <end position="263"/>
    </location>
</feature>
<keyword evidence="4 8" id="KW-0812">Transmembrane</keyword>
<evidence type="ECO:0000256" key="1">
    <source>
        <dbReference type="ARBA" id="ARBA00004141"/>
    </source>
</evidence>
<dbReference type="InterPro" id="IPR013833">
    <property type="entry name" value="Cyt_c_oxidase_su3_a-hlx"/>
</dbReference>
<dbReference type="EMBL" id="KJ508040">
    <property type="protein sequence ID" value="AII02280.1"/>
    <property type="molecule type" value="Genomic_DNA"/>
</dbReference>
<dbReference type="AlphaFoldDB" id="A0A076E9T5"/>
<feature type="transmembrane region" description="Helical" evidence="9">
    <location>
        <begin position="40"/>
        <end position="60"/>
    </location>
</feature>
<sequence>MKNFYTNHPYHLVDISPWPLLSGLTCMIYMLSIIKWFNFSIMNLFFINYMILLFIMFQWWRDMIREGAFQGKHTLMVINGLRWGMILFIISELFFFISFFWTFFHSSLSINIEIGLMWPPQNIKFFNPYQIPMLNSIILLSSGISVTWAHYALLNNNYYKFNQSMIITLILGIYFTMLQLFEYFDSLFCFNSSIFGNIFFMSTGFHGLHVIIGTTFLLICYIRSINNEFSYIHHFGMEAAIWYWHFVDIIWLFLYINIYWWMN</sequence>
<evidence type="ECO:0000256" key="3">
    <source>
        <dbReference type="ARBA" id="ARBA00015944"/>
    </source>
</evidence>
<dbReference type="GO" id="GO:0004129">
    <property type="term" value="F:cytochrome-c oxidase activity"/>
    <property type="evidence" value="ECO:0007669"/>
    <property type="project" value="InterPro"/>
</dbReference>
<feature type="transmembrane region" description="Helical" evidence="9">
    <location>
        <begin position="12"/>
        <end position="34"/>
    </location>
</feature>
<reference evidence="11" key="1">
    <citation type="journal article" date="2014" name="Mol. Phylogenet. Evol.">
        <title>Towards a mitogenomic phylogeny of Lepidoptera.</title>
        <authorList>
            <person name="Timmermans M.J."/>
            <person name="Lees D.C."/>
            <person name="Simonsen T.J."/>
        </authorList>
    </citation>
    <scope>NUCLEOTIDE SEQUENCE</scope>
</reference>
<accession>A0A076E9T5</accession>
<dbReference type="InterPro" id="IPR033945">
    <property type="entry name" value="Cyt_c_oxase_su3_dom"/>
</dbReference>
<evidence type="ECO:0000256" key="6">
    <source>
        <dbReference type="ARBA" id="ARBA00022989"/>
    </source>
</evidence>
<dbReference type="Gene3D" id="1.10.287.70">
    <property type="match status" value="1"/>
</dbReference>
<feature type="transmembrane region" description="Helical" evidence="9">
    <location>
        <begin position="133"/>
        <end position="154"/>
    </location>
</feature>
<keyword evidence="7 9" id="KW-0472">Membrane</keyword>
<comment type="subcellular location">
    <subcellularLocation>
        <location evidence="1">Membrane</location>
        <topology evidence="1">Multi-pass membrane protein</topology>
    </subcellularLocation>
</comment>
<gene>
    <name evidence="11" type="primary">COX3</name>
</gene>
<name>A0A076E9T5_9NEOP</name>
<comment type="similarity">
    <text evidence="2 8">Belongs to the cytochrome c oxidase subunit 3 family.</text>
</comment>
<keyword evidence="5" id="KW-1278">Translocase</keyword>
<protein>
    <recommendedName>
        <fullName evidence="3 8">Cytochrome c oxidase subunit 3</fullName>
    </recommendedName>
</protein>
<dbReference type="InterPro" id="IPR024791">
    <property type="entry name" value="Cyt_c/ubiquinol_Oxase_su3"/>
</dbReference>
<evidence type="ECO:0000259" key="10">
    <source>
        <dbReference type="PROSITE" id="PS50253"/>
    </source>
</evidence>
<keyword evidence="6 9" id="KW-1133">Transmembrane helix</keyword>
<feature type="transmembrane region" description="Helical" evidence="9">
    <location>
        <begin position="204"/>
        <end position="222"/>
    </location>
</feature>
<dbReference type="PANTHER" id="PTHR11403:SF7">
    <property type="entry name" value="CYTOCHROME C OXIDASE SUBUNIT 3"/>
    <property type="match status" value="1"/>
</dbReference>
<evidence type="ECO:0000256" key="4">
    <source>
        <dbReference type="ARBA" id="ARBA00022692"/>
    </source>
</evidence>
<organism evidence="11">
    <name type="scientific">Micropterix calthella</name>
    <dbReference type="NCBI Taxonomy" id="41027"/>
    <lineage>
        <taxon>Eukaryota</taxon>
        <taxon>Metazoa</taxon>
        <taxon>Ecdysozoa</taxon>
        <taxon>Arthropoda</taxon>
        <taxon>Hexapoda</taxon>
        <taxon>Insecta</taxon>
        <taxon>Pterygota</taxon>
        <taxon>Neoptera</taxon>
        <taxon>Endopterygota</taxon>
        <taxon>Lepidoptera</taxon>
        <taxon>Zeugloptera</taxon>
        <taxon>Micropterigidae</taxon>
        <taxon>Micropterix</taxon>
    </lineage>
</organism>
<dbReference type="PANTHER" id="PTHR11403">
    <property type="entry name" value="CYTOCHROME C OXIDASE SUBUNIT III"/>
    <property type="match status" value="1"/>
</dbReference>
<proteinExistence type="inferred from homology"/>
<dbReference type="PROSITE" id="PS50253">
    <property type="entry name" value="COX3"/>
    <property type="match status" value="1"/>
</dbReference>
<dbReference type="GO" id="GO:0005739">
    <property type="term" value="C:mitochondrion"/>
    <property type="evidence" value="ECO:0007669"/>
    <property type="project" value="TreeGrafter"/>
</dbReference>
<evidence type="ECO:0000313" key="11">
    <source>
        <dbReference type="EMBL" id="AII02280.1"/>
    </source>
</evidence>
<comment type="function">
    <text evidence="8">Component of the cytochrome c oxidase, the last enzyme in the mitochondrial electron transport chain which drives oxidative phosphorylation. The respiratory chain contains 3 multisubunit complexes succinate dehydrogenase (complex II, CII), ubiquinol-cytochrome c oxidoreductase (cytochrome b-c1 complex, complex III, CIII) and cytochrome c oxidase (complex IV, CIV), that cooperate to transfer electrons derived from NADH and succinate to molecular oxygen, creating an electrochemical gradient over the inner membrane that drives transmembrane transport and the ATP synthase. Cytochrome c oxidase is the component of the respiratory chain that catalyzes the reduction of oxygen to water. Electrons originating from reduced cytochrome c in the intermembrane space (IMS) are transferred via the dinuclear copper A center (CU(A)) of subunit 2 and heme A of subunit 1 to the active site in subunit 1, a binuclear center (BNC) formed by heme A3 and copper B (CU(B)). The BNC reduces molecular oxygen to 2 water molecules using 4 electrons from cytochrome c in the IMS and 4 protons from the mitochondrial matrix.</text>
</comment>
<dbReference type="GO" id="GO:0016020">
    <property type="term" value="C:membrane"/>
    <property type="evidence" value="ECO:0007669"/>
    <property type="project" value="UniProtKB-SubCell"/>
</dbReference>
<keyword evidence="8 11" id="KW-0496">Mitochondrion</keyword>
<dbReference type="InterPro" id="IPR000298">
    <property type="entry name" value="Cyt_c_oxidase-like_su3"/>
</dbReference>
<evidence type="ECO:0000256" key="2">
    <source>
        <dbReference type="ARBA" id="ARBA00010581"/>
    </source>
</evidence>
<evidence type="ECO:0000256" key="5">
    <source>
        <dbReference type="ARBA" id="ARBA00022967"/>
    </source>
</evidence>
<feature type="transmembrane region" description="Helical" evidence="9">
    <location>
        <begin position="81"/>
        <end position="104"/>
    </location>
</feature>
<feature type="transmembrane region" description="Helical" evidence="9">
    <location>
        <begin position="242"/>
        <end position="262"/>
    </location>
</feature>
<dbReference type="SUPFAM" id="SSF81452">
    <property type="entry name" value="Cytochrome c oxidase subunit III-like"/>
    <property type="match status" value="1"/>
</dbReference>
<dbReference type="GO" id="GO:0006123">
    <property type="term" value="P:mitochondrial electron transport, cytochrome c to oxygen"/>
    <property type="evidence" value="ECO:0007669"/>
    <property type="project" value="TreeGrafter"/>
</dbReference>
<evidence type="ECO:0000256" key="9">
    <source>
        <dbReference type="SAM" id="Phobius"/>
    </source>
</evidence>
<dbReference type="InterPro" id="IPR035973">
    <property type="entry name" value="Cyt_c_oxidase_su3-like_sf"/>
</dbReference>
<feature type="transmembrane region" description="Helical" evidence="9">
    <location>
        <begin position="166"/>
        <end position="184"/>
    </location>
</feature>
<geneLocation type="mitochondrion" evidence="11"/>